<dbReference type="EMBL" id="FRCS01000001">
    <property type="protein sequence ID" value="SHM25582.1"/>
    <property type="molecule type" value="Genomic_DNA"/>
</dbReference>
<dbReference type="Pfam" id="PF19300">
    <property type="entry name" value="BPD_transp_1_N"/>
    <property type="match status" value="1"/>
</dbReference>
<evidence type="ECO:0000313" key="9">
    <source>
        <dbReference type="EMBL" id="SHM25582.1"/>
    </source>
</evidence>
<evidence type="ECO:0000256" key="3">
    <source>
        <dbReference type="ARBA" id="ARBA00022475"/>
    </source>
</evidence>
<dbReference type="CDD" id="cd06261">
    <property type="entry name" value="TM_PBP2"/>
    <property type="match status" value="1"/>
</dbReference>
<dbReference type="OrthoDB" id="3427645at2"/>
<dbReference type="InterPro" id="IPR000515">
    <property type="entry name" value="MetI-like"/>
</dbReference>
<evidence type="ECO:0000256" key="2">
    <source>
        <dbReference type="ARBA" id="ARBA00022448"/>
    </source>
</evidence>
<feature type="domain" description="ABC transmembrane type-1" evidence="8">
    <location>
        <begin position="97"/>
        <end position="296"/>
    </location>
</feature>
<evidence type="ECO:0000256" key="5">
    <source>
        <dbReference type="ARBA" id="ARBA00022989"/>
    </source>
</evidence>
<feature type="transmembrane region" description="Helical" evidence="7">
    <location>
        <begin position="99"/>
        <end position="123"/>
    </location>
</feature>
<protein>
    <submittedName>
        <fullName evidence="9">Peptide/nickel transport system permease protein</fullName>
    </submittedName>
</protein>
<dbReference type="InterPro" id="IPR035906">
    <property type="entry name" value="MetI-like_sf"/>
</dbReference>
<dbReference type="AlphaFoldDB" id="A0A1M7HAG6"/>
<keyword evidence="2 7" id="KW-0813">Transport</keyword>
<evidence type="ECO:0000256" key="4">
    <source>
        <dbReference type="ARBA" id="ARBA00022692"/>
    </source>
</evidence>
<reference evidence="9 10" key="1">
    <citation type="submission" date="2016-11" db="EMBL/GenBank/DDBJ databases">
        <authorList>
            <person name="Jaros S."/>
            <person name="Januszkiewicz K."/>
            <person name="Wedrychowicz H."/>
        </authorList>
    </citation>
    <scope>NUCLEOTIDE SEQUENCE [LARGE SCALE GENOMIC DNA]</scope>
    <source>
        <strain evidence="9 10">DSM 46144</strain>
    </source>
</reference>
<evidence type="ECO:0000313" key="10">
    <source>
        <dbReference type="Proteomes" id="UP000184440"/>
    </source>
</evidence>
<gene>
    <name evidence="9" type="ORF">SAMN05443668_101126</name>
</gene>
<keyword evidence="5 7" id="KW-1133">Transmembrane helix</keyword>
<dbReference type="PANTHER" id="PTHR43163:SF6">
    <property type="entry name" value="DIPEPTIDE TRANSPORT SYSTEM PERMEASE PROTEIN DPPB-RELATED"/>
    <property type="match status" value="1"/>
</dbReference>
<evidence type="ECO:0000256" key="1">
    <source>
        <dbReference type="ARBA" id="ARBA00004651"/>
    </source>
</evidence>
<dbReference type="GO" id="GO:0005886">
    <property type="term" value="C:plasma membrane"/>
    <property type="evidence" value="ECO:0007669"/>
    <property type="project" value="UniProtKB-SubCell"/>
</dbReference>
<dbReference type="PROSITE" id="PS50928">
    <property type="entry name" value="ABC_TM1"/>
    <property type="match status" value="1"/>
</dbReference>
<feature type="transmembrane region" description="Helical" evidence="7">
    <location>
        <begin position="172"/>
        <end position="189"/>
    </location>
</feature>
<keyword evidence="4 7" id="KW-0812">Transmembrane</keyword>
<dbReference type="RefSeq" id="WP_073250308.1">
    <property type="nucleotide sequence ID" value="NZ_FRCS01000001.1"/>
</dbReference>
<dbReference type="STRING" id="134849.SAMN05443668_101126"/>
<keyword evidence="3" id="KW-1003">Cell membrane</keyword>
<evidence type="ECO:0000256" key="6">
    <source>
        <dbReference type="ARBA" id="ARBA00023136"/>
    </source>
</evidence>
<feature type="transmembrane region" description="Helical" evidence="7">
    <location>
        <begin position="135"/>
        <end position="160"/>
    </location>
</feature>
<dbReference type="Pfam" id="PF00528">
    <property type="entry name" value="BPD_transp_1"/>
    <property type="match status" value="1"/>
</dbReference>
<keyword evidence="6 7" id="KW-0472">Membrane</keyword>
<accession>A0A1M7HAG6</accession>
<dbReference type="GO" id="GO:0071916">
    <property type="term" value="F:dipeptide transmembrane transporter activity"/>
    <property type="evidence" value="ECO:0007669"/>
    <property type="project" value="TreeGrafter"/>
</dbReference>
<dbReference type="SUPFAM" id="SSF161098">
    <property type="entry name" value="MetI-like"/>
    <property type="match status" value="1"/>
</dbReference>
<organism evidence="9 10">
    <name type="scientific">Cryptosporangium aurantiacum</name>
    <dbReference type="NCBI Taxonomy" id="134849"/>
    <lineage>
        <taxon>Bacteria</taxon>
        <taxon>Bacillati</taxon>
        <taxon>Actinomycetota</taxon>
        <taxon>Actinomycetes</taxon>
        <taxon>Cryptosporangiales</taxon>
        <taxon>Cryptosporangiaceae</taxon>
        <taxon>Cryptosporangium</taxon>
    </lineage>
</organism>
<dbReference type="Proteomes" id="UP000184440">
    <property type="component" value="Unassembled WGS sequence"/>
</dbReference>
<dbReference type="InterPro" id="IPR045621">
    <property type="entry name" value="BPD_transp_1_N"/>
</dbReference>
<evidence type="ECO:0000259" key="8">
    <source>
        <dbReference type="PROSITE" id="PS50928"/>
    </source>
</evidence>
<feature type="transmembrane region" description="Helical" evidence="7">
    <location>
        <begin position="229"/>
        <end position="253"/>
    </location>
</feature>
<comment type="similarity">
    <text evidence="7">Belongs to the binding-protein-dependent transport system permease family.</text>
</comment>
<name>A0A1M7HAG6_9ACTN</name>
<feature type="transmembrane region" description="Helical" evidence="7">
    <location>
        <begin position="273"/>
        <end position="296"/>
    </location>
</feature>
<sequence length="312" mass="32223">MRTALWLAVRTGTALLTLLAVSVLVFAASRALPGSYAQLALGPYASADDRAQVTADLGLDDGLPTQLVRWLGTVLQGDLGTSFVTHRPVATELAERLPITAGIAAIALVLTIAIGVPLGFLATRSRGRSGPAGRLVSALGISLPEFVVGSAVVFVVSRYGLGLTIGGSSADALLLPGAVLAVFGIAATARATRDAVLQVSVEPYVAASVARGATAWQTVRRHVLRNASIPVLTVTSTILASLLGGTVIVENVFDVPGLGSYLITALDRRDYLVVQAGTLLVATIFITTSLVVDLLAGWLDPRLRAQLTGVGR</sequence>
<keyword evidence="10" id="KW-1185">Reference proteome</keyword>
<comment type="subcellular location">
    <subcellularLocation>
        <location evidence="1 7">Cell membrane</location>
        <topology evidence="1 7">Multi-pass membrane protein</topology>
    </subcellularLocation>
</comment>
<evidence type="ECO:0000256" key="7">
    <source>
        <dbReference type="RuleBase" id="RU363032"/>
    </source>
</evidence>
<proteinExistence type="inferred from homology"/>
<dbReference type="Gene3D" id="1.10.3720.10">
    <property type="entry name" value="MetI-like"/>
    <property type="match status" value="1"/>
</dbReference>
<dbReference type="PANTHER" id="PTHR43163">
    <property type="entry name" value="DIPEPTIDE TRANSPORT SYSTEM PERMEASE PROTEIN DPPB-RELATED"/>
    <property type="match status" value="1"/>
</dbReference>